<gene>
    <name evidence="3" type="ORF">Bdt_3686</name>
</gene>
<name>K7ZCN5_BDEBC</name>
<feature type="compositionally biased region" description="Polar residues" evidence="1">
    <location>
        <begin position="431"/>
        <end position="440"/>
    </location>
</feature>
<dbReference type="RefSeq" id="WP_015092758.1">
    <property type="nucleotide sequence ID" value="NC_019567.1"/>
</dbReference>
<evidence type="ECO:0000256" key="2">
    <source>
        <dbReference type="SAM" id="SignalP"/>
    </source>
</evidence>
<sequence>MKIKQMTVSISIILSSLTTHASPSLSDAPISQDNTVEHQRNRVIQRLEVLFPTADRSMEATRLFSMALIAWNPRLNPNDAERFLSHRVDRMGMMKGLVEPLLTLMDVAHAAGRPEFTRMLNPVLQLVAPGLARNLHDKYQLPLDEPGNDSLNISRMNDLELLNFMKNKLGGSRPHSQENGQDIQANDDFLPNALFGKSSFYGAAIERTRERNDDFRDEPSLNGEYAKDPQAGYSPRNNRGNTSTPGSKANQDEQPRGLFSRMDLMAYSSSCATKCGSDIFSGAASGAGLPGPWFVKVTGVVTGAILGGLSCKDSAECNKDKKKDNTPSEPKEPKNPKEPKEPKQPKEPKDPQEPKAPKEPKEPEEPKEPKDPKEPKESPTNEGYRGRRDDVDKGGTKSPAGKGTDNIRIRLDKEFETKRSIPEINKGNFGRISTPTRRND</sequence>
<keyword evidence="2" id="KW-0732">Signal</keyword>
<evidence type="ECO:0000313" key="3">
    <source>
        <dbReference type="EMBL" id="AFY03359.1"/>
    </source>
</evidence>
<dbReference type="AlphaFoldDB" id="K7ZCN5"/>
<accession>K7ZCN5</accession>
<dbReference type="HOGENOM" id="CLU_622091_0_0_7"/>
<dbReference type="STRING" id="1069642.Bdt_3686"/>
<feature type="signal peptide" evidence="2">
    <location>
        <begin position="1"/>
        <end position="21"/>
    </location>
</feature>
<proteinExistence type="predicted"/>
<evidence type="ECO:0000313" key="4">
    <source>
        <dbReference type="Proteomes" id="UP000010074"/>
    </source>
</evidence>
<feature type="compositionally biased region" description="Basic and acidic residues" evidence="1">
    <location>
        <begin position="209"/>
        <end position="219"/>
    </location>
</feature>
<evidence type="ECO:0000256" key="1">
    <source>
        <dbReference type="SAM" id="MobiDB-lite"/>
    </source>
</evidence>
<dbReference type="KEGG" id="bbat:Bdt_3686"/>
<dbReference type="PATRIC" id="fig|1069642.3.peg.3644"/>
<feature type="chain" id="PRO_5003915869" evidence="2">
    <location>
        <begin position="22"/>
        <end position="440"/>
    </location>
</feature>
<reference evidence="3 4" key="1">
    <citation type="journal article" date="2012" name="BMC Genomics">
        <title>Genome analysis of a simultaneously predatory and prey-independent, novel Bdellovibrio bacteriovorus from the River Tiber, supports in silico predictions of both ancient and recent lateral gene transfer from diverse bacteria.</title>
        <authorList>
            <person name="Hobley L."/>
            <person name="Lerner T.R."/>
            <person name="Williams L.E."/>
            <person name="Lambert C."/>
            <person name="Till R."/>
            <person name="Milner D.S."/>
            <person name="Basford S.M."/>
            <person name="Capeness M.J."/>
            <person name="Fenton A.K."/>
            <person name="Atterbury R.J."/>
            <person name="Harris M.A."/>
            <person name="Sockett R.E."/>
        </authorList>
    </citation>
    <scope>NUCLEOTIDE SEQUENCE [LARGE SCALE GENOMIC DNA]</scope>
    <source>
        <strain evidence="3 4">Tiberius</strain>
    </source>
</reference>
<feature type="region of interest" description="Disordered" evidence="1">
    <location>
        <begin position="209"/>
        <end position="254"/>
    </location>
</feature>
<feature type="compositionally biased region" description="Basic and acidic residues" evidence="1">
    <location>
        <begin position="405"/>
        <end position="421"/>
    </location>
</feature>
<dbReference type="Proteomes" id="UP000010074">
    <property type="component" value="Chromosome"/>
</dbReference>
<feature type="compositionally biased region" description="Basic and acidic residues" evidence="1">
    <location>
        <begin position="313"/>
        <end position="395"/>
    </location>
</feature>
<protein>
    <submittedName>
        <fullName evidence="3">Uncharacterized protein</fullName>
    </submittedName>
</protein>
<feature type="compositionally biased region" description="Polar residues" evidence="1">
    <location>
        <begin position="235"/>
        <end position="249"/>
    </location>
</feature>
<dbReference type="EMBL" id="CP002930">
    <property type="protein sequence ID" value="AFY03359.1"/>
    <property type="molecule type" value="Genomic_DNA"/>
</dbReference>
<feature type="region of interest" description="Disordered" evidence="1">
    <location>
        <begin position="311"/>
        <end position="440"/>
    </location>
</feature>
<organism evidence="3 4">
    <name type="scientific">Bdellovibrio bacteriovorus str. Tiberius</name>
    <dbReference type="NCBI Taxonomy" id="1069642"/>
    <lineage>
        <taxon>Bacteria</taxon>
        <taxon>Pseudomonadati</taxon>
        <taxon>Bdellovibrionota</taxon>
        <taxon>Bdellovibrionia</taxon>
        <taxon>Bdellovibrionales</taxon>
        <taxon>Pseudobdellovibrionaceae</taxon>
        <taxon>Bdellovibrio</taxon>
    </lineage>
</organism>